<accession>A0A8X8ZGU1</accession>
<dbReference type="EMBL" id="PNBA02000013">
    <property type="protein sequence ID" value="KAG6403439.1"/>
    <property type="molecule type" value="Genomic_DNA"/>
</dbReference>
<protein>
    <submittedName>
        <fullName evidence="2">Uncharacterized protein</fullName>
    </submittedName>
</protein>
<evidence type="ECO:0000313" key="2">
    <source>
        <dbReference type="EMBL" id="KAG6403439.1"/>
    </source>
</evidence>
<proteinExistence type="predicted"/>
<organism evidence="2">
    <name type="scientific">Salvia splendens</name>
    <name type="common">Scarlet sage</name>
    <dbReference type="NCBI Taxonomy" id="180675"/>
    <lineage>
        <taxon>Eukaryota</taxon>
        <taxon>Viridiplantae</taxon>
        <taxon>Streptophyta</taxon>
        <taxon>Embryophyta</taxon>
        <taxon>Tracheophyta</taxon>
        <taxon>Spermatophyta</taxon>
        <taxon>Magnoliopsida</taxon>
        <taxon>eudicotyledons</taxon>
        <taxon>Gunneridae</taxon>
        <taxon>Pentapetalae</taxon>
        <taxon>asterids</taxon>
        <taxon>lamiids</taxon>
        <taxon>Lamiales</taxon>
        <taxon>Lamiaceae</taxon>
        <taxon>Nepetoideae</taxon>
        <taxon>Mentheae</taxon>
        <taxon>Salviinae</taxon>
        <taxon>Salvia</taxon>
        <taxon>Salvia subgen. Calosphace</taxon>
        <taxon>core Calosphace</taxon>
    </lineage>
</organism>
<gene>
    <name evidence="2" type="ORF">SASPL_135660</name>
</gene>
<reference evidence="2" key="2">
    <citation type="submission" date="2020-08" db="EMBL/GenBank/DDBJ databases">
        <title>Plant Genome Project.</title>
        <authorList>
            <person name="Zhang R.-G."/>
        </authorList>
    </citation>
    <scope>NUCLEOTIDE SEQUENCE</scope>
    <source>
        <strain evidence="2">Huo1</strain>
        <tissue evidence="2">Leaf</tissue>
    </source>
</reference>
<dbReference type="AlphaFoldDB" id="A0A8X8ZGU1"/>
<evidence type="ECO:0000313" key="3">
    <source>
        <dbReference type="Proteomes" id="UP000298416"/>
    </source>
</evidence>
<comment type="caution">
    <text evidence="2">The sequence shown here is derived from an EMBL/GenBank/DDBJ whole genome shotgun (WGS) entry which is preliminary data.</text>
</comment>
<keyword evidence="1" id="KW-0812">Transmembrane</keyword>
<evidence type="ECO:0000256" key="1">
    <source>
        <dbReference type="SAM" id="Phobius"/>
    </source>
</evidence>
<reference evidence="2" key="1">
    <citation type="submission" date="2018-01" db="EMBL/GenBank/DDBJ databases">
        <authorList>
            <person name="Mao J.F."/>
        </authorList>
    </citation>
    <scope>NUCLEOTIDE SEQUENCE</scope>
    <source>
        <strain evidence="2">Huo1</strain>
        <tissue evidence="2">Leaf</tissue>
    </source>
</reference>
<keyword evidence="1" id="KW-0472">Membrane</keyword>
<feature type="transmembrane region" description="Helical" evidence="1">
    <location>
        <begin position="43"/>
        <end position="63"/>
    </location>
</feature>
<keyword evidence="1" id="KW-1133">Transmembrane helix</keyword>
<dbReference type="Proteomes" id="UP000298416">
    <property type="component" value="Unassembled WGS sequence"/>
</dbReference>
<sequence>MKEIRITFVSCGAIAKVTAAEWDGMEAGAEFEEEKLRIAAVPIYTSAMLPVVLFTIGQLPLYFDILWAAYV</sequence>
<keyword evidence="3" id="KW-1185">Reference proteome</keyword>
<name>A0A8X8ZGU1_SALSN</name>